<feature type="transmembrane region" description="Helical" evidence="11">
    <location>
        <begin position="165"/>
        <end position="187"/>
    </location>
</feature>
<keyword evidence="2" id="KW-0813">Transport</keyword>
<dbReference type="PANTHER" id="PTHR43394:SF1">
    <property type="entry name" value="ATP-BINDING CASSETTE SUB-FAMILY B MEMBER 10, MITOCHONDRIAL"/>
    <property type="match status" value="1"/>
</dbReference>
<dbReference type="GO" id="GO:0005886">
    <property type="term" value="C:plasma membrane"/>
    <property type="evidence" value="ECO:0007669"/>
    <property type="project" value="UniProtKB-SubCell"/>
</dbReference>
<evidence type="ECO:0000256" key="3">
    <source>
        <dbReference type="ARBA" id="ARBA00022475"/>
    </source>
</evidence>
<feature type="compositionally biased region" description="Pro residues" evidence="10">
    <location>
        <begin position="612"/>
        <end position="628"/>
    </location>
</feature>
<dbReference type="InterPro" id="IPR011527">
    <property type="entry name" value="ABC1_TM_dom"/>
</dbReference>
<name>A0A4U6QLS3_9ACTN</name>
<dbReference type="Proteomes" id="UP000306985">
    <property type="component" value="Unassembled WGS sequence"/>
</dbReference>
<keyword evidence="8 11" id="KW-0472">Membrane</keyword>
<feature type="transmembrane region" description="Helical" evidence="11">
    <location>
        <begin position="879"/>
        <end position="897"/>
    </location>
</feature>
<dbReference type="CDD" id="cd18543">
    <property type="entry name" value="ABC_6TM_Rv0194_D1_like"/>
    <property type="match status" value="1"/>
</dbReference>
<feature type="transmembrane region" description="Helical" evidence="11">
    <location>
        <begin position="271"/>
        <end position="293"/>
    </location>
</feature>
<feature type="transmembrane region" description="Helical" evidence="11">
    <location>
        <begin position="772"/>
        <end position="793"/>
    </location>
</feature>
<evidence type="ECO:0000259" key="13">
    <source>
        <dbReference type="PROSITE" id="PS50929"/>
    </source>
</evidence>
<dbReference type="CDD" id="cd18546">
    <property type="entry name" value="ABC_6TM_Rv0194_D2_like"/>
    <property type="match status" value="1"/>
</dbReference>
<evidence type="ECO:0000256" key="4">
    <source>
        <dbReference type="ARBA" id="ARBA00022692"/>
    </source>
</evidence>
<feature type="region of interest" description="Disordered" evidence="10">
    <location>
        <begin position="606"/>
        <end position="659"/>
    </location>
</feature>
<dbReference type="InterPro" id="IPR027417">
    <property type="entry name" value="P-loop_NTPase"/>
</dbReference>
<reference evidence="14 15" key="1">
    <citation type="submission" date="2019-05" db="EMBL/GenBank/DDBJ databases">
        <title>Nakamurella sp. N5BH11, whole genome shotgun sequence.</title>
        <authorList>
            <person name="Tuo L."/>
        </authorList>
    </citation>
    <scope>NUCLEOTIDE SEQUENCE [LARGE SCALE GENOMIC DNA]</scope>
    <source>
        <strain evidence="14 15">N5BH11</strain>
    </source>
</reference>
<comment type="similarity">
    <text evidence="9">Belongs to the ABC transporter superfamily. Lipid exporter (TC 3.A.1.106) family.</text>
</comment>
<dbReference type="InterPro" id="IPR036640">
    <property type="entry name" value="ABC1_TM_sf"/>
</dbReference>
<keyword evidence="3" id="KW-1003">Cell membrane</keyword>
<proteinExistence type="inferred from homology"/>
<feature type="transmembrane region" description="Helical" evidence="11">
    <location>
        <begin position="985"/>
        <end position="1003"/>
    </location>
</feature>
<sequence length="1344" mass="140790">MSAAPSGSDAPAAQSPSVSPSTPSPTSPGSPTAPPDQGSRWIRRIWSYCWRHRTITLLAALSAVVGVGLGALVPLLTQVAIDDATAGSTAGLGWVVAGLVGLAVVQFGSSFLRRWAGGRLSLDVQHDMRQDVFSALQRLDGAGQDRLQTGQVVSRASSDLQMVQSLLAMVPLSAGQVVLFVASLAIMLTLSPLLTLTALIVVPAVVVVSRATRTVLFPATWSAQQSAAEVAGIVEENVTGVRVVKGFGQEEREVGRLDAGARRLFADRMRAVRLTGSITPALQGLTALGQVAVLGIGGYLALNGTITLGTFLAFTLYLAQLVAPTRMLTLLLVTAQQARASVERVLEIIDTLPVITDPEDPQPLPDGPLDVAFTGVRFGYAPDQPVLDSFELHVPAGRTVAVVGSSGSGKSTLSLLLPRFYDPQRGTVAVGGRDVRAVGLQELRGNVGVVFEEAFLFSDTIAANIAYGRPDADREQVRAAARAAEAADFIEALPQGYDTVIGERGLTLSGGQRQRLALARAMITDPRVLVLDDATSAVDPVTEAAILATLGRLTADRTTLLIAHRRSTLLLADVVAVMDRGRVVDMGPHDELLTRCQAYRDLLGGALAPAEPSGPAPAPTTAPDPVPAEPADAGSDPTGLTPELWPDPTDAPAPGRAVRAAAERIGPRGGGGMGGFLGSGPATPELLARVDALPAARDEPLALSGPTDDPGDESAPVEPGTPTPPFSLWRTLRPVRWLLALALLLVALDALAGLALPALVRYGVDHGVSAGSLGVILGATGVSLVVVGATYLIQRWQYIAAGRAGENVLYRLRRREFVHLQRLGLDYYEREMGGRILTRMTTDVDALSTFLQTGLVTAVVSLATFVGIAVVLLVMNAGLALIAFSVLPVVLVSTIVFRRYSARAYNDARDKVSVVNADLQENVAGLRVAQAMGRERTNADTFAARSEAYRRSRMRAQTAISLYFPLVALLSQLSAAAVLGMGTVWVVAGTLSVGTLIAFVLYLDSFFTPIQQLSQIFDSYQQAQVGLRRIGELLDTPTTTPPHPNPIAVTRADGDVRAQDVTFHYGAGPVGTAASGRPVDGGQRSAAALDGVTLDLRSGSTVAVVGSTGAGKSTLVKLIARYYDVTGGAIQVDGRDIRTFDLPSYRRRLGVVPQEPHLFSGTVRDNIAYGRPDATDAQVEAAARAVGAIGAIGRLPGGFRHPVDERGRNLSAGQRQLLSLARAELVDPDILLLDEATAALDPAAEAAVLTATERLARGRTTVVVAHRLTTAARADQIVVMEHGRVAEVGRHDELLGTGGAYHRLYAELTAASGGPSPTDGTNSVGPVTNRSAGEASITSIGSAP</sequence>
<dbReference type="FunFam" id="3.40.50.300:FF:000299">
    <property type="entry name" value="ABC transporter ATP-binding protein/permease"/>
    <property type="match status" value="2"/>
</dbReference>
<dbReference type="SUPFAM" id="SSF52540">
    <property type="entry name" value="P-loop containing nucleoside triphosphate hydrolases"/>
    <property type="match status" value="2"/>
</dbReference>
<feature type="domain" description="ABC transporter" evidence="12">
    <location>
        <begin position="1056"/>
        <end position="1307"/>
    </location>
</feature>
<keyword evidence="5" id="KW-0547">Nucleotide-binding</keyword>
<feature type="compositionally biased region" description="Polar residues" evidence="10">
    <location>
        <begin position="1318"/>
        <end position="1344"/>
    </location>
</feature>
<dbReference type="InterPro" id="IPR039421">
    <property type="entry name" value="Type_1_exporter"/>
</dbReference>
<evidence type="ECO:0000256" key="8">
    <source>
        <dbReference type="ARBA" id="ARBA00023136"/>
    </source>
</evidence>
<dbReference type="EMBL" id="SZZH01000001">
    <property type="protein sequence ID" value="TKV61473.1"/>
    <property type="molecule type" value="Genomic_DNA"/>
</dbReference>
<dbReference type="InterPro" id="IPR017871">
    <property type="entry name" value="ABC_transporter-like_CS"/>
</dbReference>
<feature type="region of interest" description="Disordered" evidence="10">
    <location>
        <begin position="1311"/>
        <end position="1344"/>
    </location>
</feature>
<feature type="transmembrane region" description="Helical" evidence="11">
    <location>
        <begin position="299"/>
        <end position="319"/>
    </location>
</feature>
<dbReference type="PROSITE" id="PS00211">
    <property type="entry name" value="ABC_TRANSPORTER_1"/>
    <property type="match status" value="1"/>
</dbReference>
<feature type="transmembrane region" description="Helical" evidence="11">
    <location>
        <begin position="960"/>
        <end position="979"/>
    </location>
</feature>
<dbReference type="SMART" id="SM00382">
    <property type="entry name" value="AAA"/>
    <property type="match status" value="2"/>
</dbReference>
<dbReference type="Gene3D" id="1.20.1560.10">
    <property type="entry name" value="ABC transporter type 1, transmembrane domain"/>
    <property type="match status" value="2"/>
</dbReference>
<evidence type="ECO:0000256" key="1">
    <source>
        <dbReference type="ARBA" id="ARBA00004651"/>
    </source>
</evidence>
<feature type="transmembrane region" description="Helical" evidence="11">
    <location>
        <begin position="849"/>
        <end position="873"/>
    </location>
</feature>
<gene>
    <name evidence="14" type="ORF">FDO65_07820</name>
</gene>
<organism evidence="14 15">
    <name type="scientific">Nakamurella flava</name>
    <dbReference type="NCBI Taxonomy" id="2576308"/>
    <lineage>
        <taxon>Bacteria</taxon>
        <taxon>Bacillati</taxon>
        <taxon>Actinomycetota</taxon>
        <taxon>Actinomycetes</taxon>
        <taxon>Nakamurellales</taxon>
        <taxon>Nakamurellaceae</taxon>
        <taxon>Nakamurella</taxon>
    </lineage>
</organism>
<dbReference type="PROSITE" id="PS50929">
    <property type="entry name" value="ABC_TM1F"/>
    <property type="match status" value="2"/>
</dbReference>
<accession>A0A4U6QLS3</accession>
<dbReference type="GO" id="GO:0005524">
    <property type="term" value="F:ATP binding"/>
    <property type="evidence" value="ECO:0007669"/>
    <property type="project" value="UniProtKB-KW"/>
</dbReference>
<feature type="compositionally biased region" description="Pro residues" evidence="10">
    <location>
        <begin position="22"/>
        <end position="34"/>
    </location>
</feature>
<dbReference type="Pfam" id="PF00664">
    <property type="entry name" value="ABC_membrane"/>
    <property type="match status" value="2"/>
</dbReference>
<dbReference type="OrthoDB" id="9806127at2"/>
<feature type="domain" description="ABC transmembrane type-1" evidence="13">
    <location>
        <begin position="740"/>
        <end position="1022"/>
    </location>
</feature>
<feature type="transmembrane region" description="Helical" evidence="11">
    <location>
        <begin position="737"/>
        <end position="760"/>
    </location>
</feature>
<comment type="subcellular location">
    <subcellularLocation>
        <location evidence="1">Cell membrane</location>
        <topology evidence="1">Multi-pass membrane protein</topology>
    </subcellularLocation>
</comment>
<evidence type="ECO:0000313" key="14">
    <source>
        <dbReference type="EMBL" id="TKV61473.1"/>
    </source>
</evidence>
<evidence type="ECO:0000256" key="9">
    <source>
        <dbReference type="ARBA" id="ARBA00061644"/>
    </source>
</evidence>
<evidence type="ECO:0000256" key="2">
    <source>
        <dbReference type="ARBA" id="ARBA00022448"/>
    </source>
</evidence>
<dbReference type="GO" id="GO:0015421">
    <property type="term" value="F:ABC-type oligopeptide transporter activity"/>
    <property type="evidence" value="ECO:0007669"/>
    <property type="project" value="TreeGrafter"/>
</dbReference>
<comment type="caution">
    <text evidence="14">The sequence shown here is derived from an EMBL/GenBank/DDBJ whole genome shotgun (WGS) entry which is preliminary data.</text>
</comment>
<evidence type="ECO:0000259" key="12">
    <source>
        <dbReference type="PROSITE" id="PS50893"/>
    </source>
</evidence>
<feature type="domain" description="ABC transporter" evidence="12">
    <location>
        <begin position="371"/>
        <end position="605"/>
    </location>
</feature>
<feature type="region of interest" description="Disordered" evidence="10">
    <location>
        <begin position="1"/>
        <end position="38"/>
    </location>
</feature>
<keyword evidence="7 11" id="KW-1133">Transmembrane helix</keyword>
<feature type="transmembrane region" description="Helical" evidence="11">
    <location>
        <begin position="92"/>
        <end position="112"/>
    </location>
</feature>
<evidence type="ECO:0000256" key="7">
    <source>
        <dbReference type="ARBA" id="ARBA00022989"/>
    </source>
</evidence>
<feature type="region of interest" description="Disordered" evidence="10">
    <location>
        <begin position="699"/>
        <end position="724"/>
    </location>
</feature>
<keyword evidence="15" id="KW-1185">Reference proteome</keyword>
<evidence type="ECO:0000256" key="11">
    <source>
        <dbReference type="SAM" id="Phobius"/>
    </source>
</evidence>
<feature type="domain" description="ABC transmembrane type-1" evidence="13">
    <location>
        <begin position="57"/>
        <end position="337"/>
    </location>
</feature>
<dbReference type="Pfam" id="PF00005">
    <property type="entry name" value="ABC_tran"/>
    <property type="match status" value="2"/>
</dbReference>
<evidence type="ECO:0000256" key="6">
    <source>
        <dbReference type="ARBA" id="ARBA00022840"/>
    </source>
</evidence>
<evidence type="ECO:0000256" key="10">
    <source>
        <dbReference type="SAM" id="MobiDB-lite"/>
    </source>
</evidence>
<dbReference type="PROSITE" id="PS50893">
    <property type="entry name" value="ABC_TRANSPORTER_2"/>
    <property type="match status" value="2"/>
</dbReference>
<keyword evidence="4 11" id="KW-0812">Transmembrane</keyword>
<dbReference type="Gene3D" id="3.40.50.300">
    <property type="entry name" value="P-loop containing nucleotide triphosphate hydrolases"/>
    <property type="match status" value="2"/>
</dbReference>
<dbReference type="InterPro" id="IPR003593">
    <property type="entry name" value="AAA+_ATPase"/>
</dbReference>
<evidence type="ECO:0000313" key="15">
    <source>
        <dbReference type="Proteomes" id="UP000306985"/>
    </source>
</evidence>
<feature type="transmembrane region" description="Helical" evidence="11">
    <location>
        <begin position="193"/>
        <end position="212"/>
    </location>
</feature>
<keyword evidence="6 14" id="KW-0067">ATP-binding</keyword>
<dbReference type="GO" id="GO:0016887">
    <property type="term" value="F:ATP hydrolysis activity"/>
    <property type="evidence" value="ECO:0007669"/>
    <property type="project" value="InterPro"/>
</dbReference>
<feature type="compositionally biased region" description="Low complexity" evidence="10">
    <location>
        <begin position="1"/>
        <end position="21"/>
    </location>
</feature>
<protein>
    <submittedName>
        <fullName evidence="14">ATP-binding cassette domain-containing protein</fullName>
    </submittedName>
</protein>
<evidence type="ECO:0000256" key="5">
    <source>
        <dbReference type="ARBA" id="ARBA00022741"/>
    </source>
</evidence>
<dbReference type="InterPro" id="IPR003439">
    <property type="entry name" value="ABC_transporter-like_ATP-bd"/>
</dbReference>
<dbReference type="PANTHER" id="PTHR43394">
    <property type="entry name" value="ATP-DEPENDENT PERMEASE MDL1, MITOCHONDRIAL"/>
    <property type="match status" value="1"/>
</dbReference>
<feature type="transmembrane region" description="Helical" evidence="11">
    <location>
        <begin position="54"/>
        <end position="80"/>
    </location>
</feature>
<dbReference type="SUPFAM" id="SSF90123">
    <property type="entry name" value="ABC transporter transmembrane region"/>
    <property type="match status" value="2"/>
</dbReference>